<evidence type="ECO:0000256" key="9">
    <source>
        <dbReference type="RuleBase" id="RU003514"/>
    </source>
</evidence>
<evidence type="ECO:0000313" key="11">
    <source>
        <dbReference type="Proteomes" id="UP001396334"/>
    </source>
</evidence>
<dbReference type="Pfam" id="PF01896">
    <property type="entry name" value="DNA_primase_S"/>
    <property type="match status" value="2"/>
</dbReference>
<keyword evidence="5" id="KW-0548">Nucleotidyltransferase</keyword>
<comment type="similarity">
    <text evidence="1 9">Belongs to the eukaryotic-type primase small subunit family.</text>
</comment>
<comment type="caution">
    <text evidence="10">The sequence shown here is derived from an EMBL/GenBank/DDBJ whole genome shotgun (WGS) entry which is preliminary data.</text>
</comment>
<accession>A0ABR2S6X5</accession>
<dbReference type="CDD" id="cd04860">
    <property type="entry name" value="AE_Prim_S"/>
    <property type="match status" value="1"/>
</dbReference>
<protein>
    <recommendedName>
        <fullName evidence="9">DNA primase</fullName>
        <ecNumber evidence="9">2.7.7.-</ecNumber>
    </recommendedName>
</protein>
<evidence type="ECO:0000256" key="7">
    <source>
        <dbReference type="ARBA" id="ARBA00022723"/>
    </source>
</evidence>
<dbReference type="EMBL" id="JBBPBN010000016">
    <property type="protein sequence ID" value="KAK9021001.1"/>
    <property type="molecule type" value="Genomic_DNA"/>
</dbReference>
<evidence type="ECO:0000256" key="8">
    <source>
        <dbReference type="ARBA" id="ARBA00023163"/>
    </source>
</evidence>
<evidence type="ECO:0000256" key="4">
    <source>
        <dbReference type="ARBA" id="ARBA00022679"/>
    </source>
</evidence>
<dbReference type="Proteomes" id="UP001396334">
    <property type="component" value="Unassembled WGS sequence"/>
</dbReference>
<evidence type="ECO:0000256" key="5">
    <source>
        <dbReference type="ARBA" id="ARBA00022695"/>
    </source>
</evidence>
<evidence type="ECO:0000313" key="10">
    <source>
        <dbReference type="EMBL" id="KAK9021001.1"/>
    </source>
</evidence>
<keyword evidence="7" id="KW-0479">Metal-binding</keyword>
<keyword evidence="2 9" id="KW-0240">DNA-directed RNA polymerase</keyword>
<name>A0ABR2S6X5_9ROSI</name>
<evidence type="ECO:0000256" key="2">
    <source>
        <dbReference type="ARBA" id="ARBA00022478"/>
    </source>
</evidence>
<reference evidence="10 11" key="1">
    <citation type="journal article" date="2024" name="G3 (Bethesda)">
        <title>Genome assembly of Hibiscus sabdariffa L. provides insights into metabolisms of medicinal natural products.</title>
        <authorList>
            <person name="Kim T."/>
        </authorList>
    </citation>
    <scope>NUCLEOTIDE SEQUENCE [LARGE SCALE GENOMIC DNA]</scope>
    <source>
        <strain evidence="10">TK-2024</strain>
        <tissue evidence="10">Old leaves</tissue>
    </source>
</reference>
<evidence type="ECO:0000256" key="3">
    <source>
        <dbReference type="ARBA" id="ARBA00022515"/>
    </source>
</evidence>
<evidence type="ECO:0000256" key="6">
    <source>
        <dbReference type="ARBA" id="ARBA00022705"/>
    </source>
</evidence>
<dbReference type="InterPro" id="IPR014052">
    <property type="entry name" value="DNA_primase_ssu_euk/arc"/>
</dbReference>
<dbReference type="SUPFAM" id="SSF56747">
    <property type="entry name" value="Prim-pol domain"/>
    <property type="match status" value="1"/>
</dbReference>
<dbReference type="InterPro" id="IPR002755">
    <property type="entry name" value="DNA_primase_S"/>
</dbReference>
<dbReference type="EC" id="2.7.7.-" evidence="9"/>
<proteinExistence type="inferred from homology"/>
<keyword evidence="4 9" id="KW-0808">Transferase</keyword>
<sequence length="442" mass="50420">MTKEEAESRRDDMVIDGAEQANAVPDGFDANYLRIYYGKLFPHADMFKWMSYGNDGKHPACDRSYFGRREFSFTLENDIYIRFQSFNSVTELENSIKEKCPFKIDIGPVYSADPAKRHAYAQGGDNVFTPVERELVFDIDITDYDDVRYCCTGADVCLECWPLMTIAIKVIDTALRVAGVVCTAGLTNEQRAAIADYFRVYKGNENSHKKISLPGPVLHPFLARSYTEVLKGFFEAKLLPNQNLLSCQERYEKILEMIPDASVASELRGRWQENKRASMSKDDINLVRWEQLKSVLQSGKQKTQGLRRCVEEVVFSYTYPRLDMEVSKHMNHLLKAPFCVHPKTGRVCVPIDPNNCDEFDPTTVPTLSQLLEELNRVGLREDAKNELDGTSLGESVKFFRTSFLQPLLKSCKEEIESSYNAKLQQSKNTLSWSDVSLKVLVH</sequence>
<dbReference type="PANTHER" id="PTHR10536">
    <property type="entry name" value="DNA PRIMASE SMALL SUBUNIT"/>
    <property type="match status" value="1"/>
</dbReference>
<keyword evidence="6 9" id="KW-0235">DNA replication</keyword>
<keyword evidence="11" id="KW-1185">Reference proteome</keyword>
<evidence type="ECO:0000256" key="1">
    <source>
        <dbReference type="ARBA" id="ARBA00009762"/>
    </source>
</evidence>
<gene>
    <name evidence="10" type="ORF">V6N11_011012</name>
</gene>
<keyword evidence="3 9" id="KW-0639">Primosome</keyword>
<keyword evidence="8" id="KW-0804">Transcription</keyword>
<dbReference type="Gene3D" id="3.90.920.10">
    <property type="entry name" value="DNA primase, PRIM domain"/>
    <property type="match status" value="2"/>
</dbReference>
<organism evidence="10 11">
    <name type="scientific">Hibiscus sabdariffa</name>
    <name type="common">roselle</name>
    <dbReference type="NCBI Taxonomy" id="183260"/>
    <lineage>
        <taxon>Eukaryota</taxon>
        <taxon>Viridiplantae</taxon>
        <taxon>Streptophyta</taxon>
        <taxon>Embryophyta</taxon>
        <taxon>Tracheophyta</taxon>
        <taxon>Spermatophyta</taxon>
        <taxon>Magnoliopsida</taxon>
        <taxon>eudicotyledons</taxon>
        <taxon>Gunneridae</taxon>
        <taxon>Pentapetalae</taxon>
        <taxon>rosids</taxon>
        <taxon>malvids</taxon>
        <taxon>Malvales</taxon>
        <taxon>Malvaceae</taxon>
        <taxon>Malvoideae</taxon>
        <taxon>Hibiscus</taxon>
    </lineage>
</organism>